<keyword evidence="3" id="KW-0863">Zinc-finger</keyword>
<evidence type="ECO:0000256" key="3">
    <source>
        <dbReference type="PROSITE-ProRule" id="PRU00047"/>
    </source>
</evidence>
<gene>
    <name evidence="7" type="ORF">MGAL_10B053375</name>
</gene>
<dbReference type="InterPro" id="IPR020859">
    <property type="entry name" value="ROC"/>
</dbReference>
<evidence type="ECO:0008006" key="9">
    <source>
        <dbReference type="Google" id="ProtNLM"/>
    </source>
</evidence>
<dbReference type="Pfam" id="PF00098">
    <property type="entry name" value="zf-CCHC"/>
    <property type="match status" value="1"/>
</dbReference>
<dbReference type="PROSITE" id="PS51424">
    <property type="entry name" value="ROC"/>
    <property type="match status" value="1"/>
</dbReference>
<dbReference type="OrthoDB" id="6125710at2759"/>
<feature type="region of interest" description="Disordered" evidence="4">
    <location>
        <begin position="1131"/>
        <end position="1165"/>
    </location>
</feature>
<dbReference type="Gene3D" id="3.40.50.300">
    <property type="entry name" value="P-loop containing nucleotide triphosphate hydrolases"/>
    <property type="match status" value="2"/>
</dbReference>
<evidence type="ECO:0000313" key="7">
    <source>
        <dbReference type="EMBL" id="VDI82315.1"/>
    </source>
</evidence>
<keyword evidence="1" id="KW-0677">Repeat</keyword>
<feature type="domain" description="Roc" evidence="6">
    <location>
        <begin position="285"/>
        <end position="591"/>
    </location>
</feature>
<evidence type="ECO:0000259" key="6">
    <source>
        <dbReference type="PROSITE" id="PS51424"/>
    </source>
</evidence>
<dbReference type="SUPFAM" id="SSF52540">
    <property type="entry name" value="P-loop containing nucleoside triphosphate hydrolases"/>
    <property type="match status" value="1"/>
</dbReference>
<dbReference type="SUPFAM" id="SSF57756">
    <property type="entry name" value="Retrovirus zinc finger-like domains"/>
    <property type="match status" value="1"/>
</dbReference>
<keyword evidence="8" id="KW-1185">Reference proteome</keyword>
<protein>
    <recommendedName>
        <fullName evidence="9">Roc domain-containing protein</fullName>
    </recommendedName>
</protein>
<dbReference type="EMBL" id="UYJE01010337">
    <property type="protein sequence ID" value="VDI82315.1"/>
    <property type="molecule type" value="Genomic_DNA"/>
</dbReference>
<dbReference type="Gene3D" id="3.40.50.10140">
    <property type="entry name" value="Toll/interleukin-1 receptor homology (TIR) domain"/>
    <property type="match status" value="1"/>
</dbReference>
<dbReference type="Gene3D" id="3.30.70.1390">
    <property type="entry name" value="ROC domain from the Parkinson's disease-associated leucine-rich repeat kinase 2"/>
    <property type="match status" value="1"/>
</dbReference>
<dbReference type="InterPro" id="IPR027417">
    <property type="entry name" value="P-loop_NTPase"/>
</dbReference>
<evidence type="ECO:0000256" key="2">
    <source>
        <dbReference type="ARBA" id="ARBA00022741"/>
    </source>
</evidence>
<dbReference type="PROSITE" id="PS00141">
    <property type="entry name" value="ASP_PROTEASE"/>
    <property type="match status" value="1"/>
</dbReference>
<dbReference type="GO" id="GO:0008270">
    <property type="term" value="F:zinc ion binding"/>
    <property type="evidence" value="ECO:0007669"/>
    <property type="project" value="UniProtKB-KW"/>
</dbReference>
<dbReference type="PROSITE" id="PS50158">
    <property type="entry name" value="ZF_CCHC"/>
    <property type="match status" value="1"/>
</dbReference>
<proteinExistence type="predicted"/>
<accession>A0A8B6HNB4</accession>
<dbReference type="PANTHER" id="PTHR19963:SF30">
    <property type="entry name" value="ENDONUCLEASE_EXONUCLEASE_PHOSPHATASE DOMAIN-CONTAINING PROTEIN"/>
    <property type="match status" value="1"/>
</dbReference>
<reference evidence="7" key="1">
    <citation type="submission" date="2018-11" db="EMBL/GenBank/DDBJ databases">
        <authorList>
            <person name="Alioto T."/>
            <person name="Alioto T."/>
        </authorList>
    </citation>
    <scope>NUCLEOTIDE SEQUENCE</scope>
</reference>
<organism evidence="7 8">
    <name type="scientific">Mytilus galloprovincialis</name>
    <name type="common">Mediterranean mussel</name>
    <dbReference type="NCBI Taxonomy" id="29158"/>
    <lineage>
        <taxon>Eukaryota</taxon>
        <taxon>Metazoa</taxon>
        <taxon>Spiralia</taxon>
        <taxon>Lophotrochozoa</taxon>
        <taxon>Mollusca</taxon>
        <taxon>Bivalvia</taxon>
        <taxon>Autobranchia</taxon>
        <taxon>Pteriomorphia</taxon>
        <taxon>Mytilida</taxon>
        <taxon>Mytiloidea</taxon>
        <taxon>Mytilidae</taxon>
        <taxon>Mytilinae</taxon>
        <taxon>Mytilus</taxon>
    </lineage>
</organism>
<dbReference type="Pfam" id="PF08477">
    <property type="entry name" value="Roc"/>
    <property type="match status" value="1"/>
</dbReference>
<dbReference type="Proteomes" id="UP000596742">
    <property type="component" value="Unassembled WGS sequence"/>
</dbReference>
<dbReference type="InterPro" id="IPR001878">
    <property type="entry name" value="Znf_CCHC"/>
</dbReference>
<dbReference type="PANTHER" id="PTHR19963">
    <property type="entry name" value="CCHC-TYPE DOMAIN-CONTAINING PROTEIN"/>
    <property type="match status" value="1"/>
</dbReference>
<evidence type="ECO:0000256" key="1">
    <source>
        <dbReference type="ARBA" id="ARBA00022737"/>
    </source>
</evidence>
<dbReference type="GO" id="GO:0006508">
    <property type="term" value="P:proteolysis"/>
    <property type="evidence" value="ECO:0007669"/>
    <property type="project" value="InterPro"/>
</dbReference>
<feature type="domain" description="CCHC-type" evidence="5">
    <location>
        <begin position="1284"/>
        <end position="1297"/>
    </location>
</feature>
<dbReference type="GO" id="GO:0000166">
    <property type="term" value="F:nucleotide binding"/>
    <property type="evidence" value="ECO:0007669"/>
    <property type="project" value="UniProtKB-KW"/>
</dbReference>
<comment type="caution">
    <text evidence="7">The sequence shown here is derived from an EMBL/GenBank/DDBJ whole genome shotgun (WGS) entry which is preliminary data.</text>
</comment>
<evidence type="ECO:0000313" key="8">
    <source>
        <dbReference type="Proteomes" id="UP000596742"/>
    </source>
</evidence>
<name>A0A8B6HNB4_MYTGA</name>
<keyword evidence="3" id="KW-0862">Zinc</keyword>
<evidence type="ECO:0000256" key="4">
    <source>
        <dbReference type="SAM" id="MobiDB-lite"/>
    </source>
</evidence>
<dbReference type="InterPro" id="IPR035897">
    <property type="entry name" value="Toll_tir_struct_dom_sf"/>
</dbReference>
<sequence length="1408" mass="162554">MADMIFNSENYIVWISSENDQDTDLSLLCEKVALMKQVYFLPYIFRLNNCQVPANLRKYETYELSSDFPSKIPEILDYLKRAPTKECLFEYKDPLVYTYDAFVSIFGSACTALYKDTFRLVERNGYNLFCEETDIFAGYSVYSIKDKIERSMCMSKSLIIWFTNSFFKECMAEWTIEIGHKIKYQLNQQFNLVVLEIDPIPAEYSKYFRLFNRVTIKKQDKATISQHILKILSDTDLKNKINARRLKDQREQIAIARMVNQQPPQKLFSDSRKGINLYKSLVETESEEIYYIKLVVLGQEGVGKTSLVRRLLQESTYHVKRTNGIEINVDKCGVSLQNGQWKFQKDLCSANGNAILFRKLTEMEEYNKLRMDISNEKMKKENKVIFKFKTVGRSVWSFVESENERTKREAWKTSLKGLSVKNSFDSGKTAIISIWDFAGQQEYYPTHQLFLSKNCIVLLVSDISEGFDQARPQETVLYERNSNRKQAQILSDVHDYVQYWTNTVHCYGDISSTEDNLLNPPIIPVATHIDKIQQSNSQDYIDAYRDELVKSLGSDRRKDHLRNFFAISNLNSSEDEIEKLRQYIFAIAKQQDNWGEKVPVKWIPFGNKIEELRLEGKTVVTVGELMEVNKSLLSPLSNMRELISFLVLHHDIGNIIYFEDVGESVIMCPQWFANALRCVVGAKCFKARSLHIDWEQYEKTGFLQKKLIEHLFKETESSLSEFKEHIFNVMEKYDILVCADILDQEYDMHNNDFNYLVPCMVRTSGWQILSNKFINFTKSAILCFEYDFLPSMFFCHVVVYFLRRFKLTNCSDNPSGYVGELYRDVALFDIDDTGCEKVLLCSHKNSIQAQIWIWGIGMENTGRMIRCLLEDDIFVIQRKYDVMKAVEIKIKCPESTLISNKGGINLESLRPVREYWCKEHNIIHECLLFKQYWMLNVTVDDTVSEEERNFIRVSKASVEVLTDILYDLANASACPITKPRNECDITYLYGELRRQGLCLPSRGRWGGDNWPCERVAVNIGDDIERIRLNRNRLQHTSHFEMSIFEFTDRWEKLNALATRFDTRLTPATSYEERLIRLNPYLGRKRDFQNFQTKESKGVVTTGPSLSTPVGLAVGDTLPLLDRDIITNPQVNNRKSIGQDKIQNFSPKQESTKNQSTAHTVSSGSNDVKIKPSKYDGLTPWIDYLSHFEMCALVNRWSEYQKGLYLAVSLIGQAQAVLERRQKASETLPELGQSVRRLSNLAYPTAPLELRDTLAKEQFLDALVDSEMRLRIKQSRPKGLNDTIRCGEIGHFARNCPNSIKKQNARGGYTKGPDTDGSVRTLKSGEKAANKDKGVVISASEDAGMYVELLIHDILVKFVVDTGATLTLVSTKVYDLIPDLYRPHLSATKHKVTCQESAHVETILKTFRE</sequence>
<keyword evidence="2" id="KW-0547">Nucleotide-binding</keyword>
<dbReference type="InterPro" id="IPR036875">
    <property type="entry name" value="Znf_CCHC_sf"/>
</dbReference>
<dbReference type="InterPro" id="IPR001969">
    <property type="entry name" value="Aspartic_peptidase_AS"/>
</dbReference>
<evidence type="ECO:0000259" key="5">
    <source>
        <dbReference type="PROSITE" id="PS50158"/>
    </source>
</evidence>
<dbReference type="GO" id="GO:0003676">
    <property type="term" value="F:nucleic acid binding"/>
    <property type="evidence" value="ECO:0007669"/>
    <property type="project" value="InterPro"/>
</dbReference>
<keyword evidence="3" id="KW-0479">Metal-binding</keyword>
<dbReference type="GO" id="GO:0004190">
    <property type="term" value="F:aspartic-type endopeptidase activity"/>
    <property type="evidence" value="ECO:0007669"/>
    <property type="project" value="InterPro"/>
</dbReference>